<dbReference type="AlphaFoldDB" id="A0A1I6GQU9"/>
<name>A0A1I6GQU9_9MICO</name>
<evidence type="ECO:0000256" key="1">
    <source>
        <dbReference type="SAM" id="MobiDB-lite"/>
    </source>
</evidence>
<dbReference type="Proteomes" id="UP000198877">
    <property type="component" value="Unassembled WGS sequence"/>
</dbReference>
<evidence type="ECO:0000313" key="3">
    <source>
        <dbReference type="Proteomes" id="UP000198877"/>
    </source>
</evidence>
<evidence type="ECO:0000313" key="2">
    <source>
        <dbReference type="EMBL" id="SFR44602.1"/>
    </source>
</evidence>
<reference evidence="3" key="1">
    <citation type="submission" date="2016-10" db="EMBL/GenBank/DDBJ databases">
        <authorList>
            <person name="Varghese N."/>
            <person name="Submissions S."/>
        </authorList>
    </citation>
    <scope>NUCLEOTIDE SEQUENCE [LARGE SCALE GENOMIC DNA]</scope>
    <source>
        <strain evidence="3">CL127</strain>
    </source>
</reference>
<organism evidence="2 3">
    <name type="scientific">Microbacterium azadirachtae</name>
    <dbReference type="NCBI Taxonomy" id="582680"/>
    <lineage>
        <taxon>Bacteria</taxon>
        <taxon>Bacillati</taxon>
        <taxon>Actinomycetota</taxon>
        <taxon>Actinomycetes</taxon>
        <taxon>Micrococcales</taxon>
        <taxon>Microbacteriaceae</taxon>
        <taxon>Microbacterium</taxon>
    </lineage>
</organism>
<dbReference type="EMBL" id="FOYR01000001">
    <property type="protein sequence ID" value="SFR44602.1"/>
    <property type="molecule type" value="Genomic_DNA"/>
</dbReference>
<proteinExistence type="predicted"/>
<feature type="region of interest" description="Disordered" evidence="1">
    <location>
        <begin position="1"/>
        <end position="21"/>
    </location>
</feature>
<sequence length="75" mass="8258">MSGQISSGHASVAQPCSRMSGYTPVATSWSMKRMSSTVTPCDRISAMLRSISPWVWLSSGLRFRVQFTNTARRSS</sequence>
<accession>A0A1I6GQU9</accession>
<gene>
    <name evidence="2" type="ORF">SAMN04488591_1483</name>
</gene>
<protein>
    <submittedName>
        <fullName evidence="2">Uncharacterized protein</fullName>
    </submittedName>
</protein>